<comment type="similarity">
    <text evidence="1">Belongs to the glycosyl hydrolase 2 family.</text>
</comment>
<dbReference type="InterPro" id="IPR051913">
    <property type="entry name" value="GH2_Domain-Containing"/>
</dbReference>
<dbReference type="PANTHER" id="PTHR42732:SF1">
    <property type="entry name" value="BETA-MANNOSIDASE"/>
    <property type="match status" value="1"/>
</dbReference>
<keyword evidence="7" id="KW-1185">Reference proteome</keyword>
<keyword evidence="3" id="KW-0326">Glycosidase</keyword>
<sequence length="173" mass="19188">MWPKVEVYARAHSIKLILNGKEVGTQKVEELKTLFNVKYEPGTLEAISLDESGKEIARSKLVSAKENDVKIVLSPEEKEVRLNDIVYVKVRISDSDGIIESNDDSTIKLNVVGGELLGFGSGNPRSEEKFTTGEYTTYYGRALAVVRCTHKGFLYVMAEDNKGRKASTEVSVI</sequence>
<dbReference type="InterPro" id="IPR040605">
    <property type="entry name" value="Glyco_hydro2_dom5"/>
</dbReference>
<accession>A0ABR2KZY9</accession>
<protein>
    <recommendedName>
        <fullName evidence="8">DUF4982 domain-containing protein</fullName>
    </recommendedName>
</protein>
<dbReference type="Pfam" id="PF18565">
    <property type="entry name" value="Glyco_hydro2_C5"/>
    <property type="match status" value="1"/>
</dbReference>
<evidence type="ECO:0000256" key="3">
    <source>
        <dbReference type="ARBA" id="ARBA00023295"/>
    </source>
</evidence>
<reference evidence="6 7" key="1">
    <citation type="submission" date="2024-04" db="EMBL/GenBank/DDBJ databases">
        <title>Tritrichomonas musculus Genome.</title>
        <authorList>
            <person name="Alves-Ferreira E."/>
            <person name="Grigg M."/>
            <person name="Lorenzi H."/>
            <person name="Galac M."/>
        </authorList>
    </citation>
    <scope>NUCLEOTIDE SEQUENCE [LARGE SCALE GENOMIC DNA]</scope>
    <source>
        <strain evidence="6 7">EAF2021</strain>
    </source>
</reference>
<evidence type="ECO:0000259" key="5">
    <source>
        <dbReference type="Pfam" id="PF18565"/>
    </source>
</evidence>
<evidence type="ECO:0000313" key="6">
    <source>
        <dbReference type="EMBL" id="KAK8896685.1"/>
    </source>
</evidence>
<name>A0ABR2KZY9_9EUKA</name>
<dbReference type="Proteomes" id="UP001470230">
    <property type="component" value="Unassembled WGS sequence"/>
</dbReference>
<gene>
    <name evidence="6" type="ORF">M9Y10_014599</name>
</gene>
<dbReference type="EMBL" id="JAPFFF010000002">
    <property type="protein sequence ID" value="KAK8896685.1"/>
    <property type="molecule type" value="Genomic_DNA"/>
</dbReference>
<comment type="caution">
    <text evidence="6">The sequence shown here is derived from an EMBL/GenBank/DDBJ whole genome shotgun (WGS) entry which is preliminary data.</text>
</comment>
<evidence type="ECO:0000256" key="2">
    <source>
        <dbReference type="ARBA" id="ARBA00022801"/>
    </source>
</evidence>
<feature type="domain" description="Glycoside hydrolase family 2" evidence="5">
    <location>
        <begin position="73"/>
        <end position="165"/>
    </location>
</feature>
<feature type="domain" description="DUF4982" evidence="4">
    <location>
        <begin position="4"/>
        <end position="57"/>
    </location>
</feature>
<dbReference type="Pfam" id="PF16355">
    <property type="entry name" value="DUF4982"/>
    <property type="match status" value="1"/>
</dbReference>
<evidence type="ECO:0000259" key="4">
    <source>
        <dbReference type="Pfam" id="PF16355"/>
    </source>
</evidence>
<dbReference type="Gene3D" id="2.60.40.10">
    <property type="entry name" value="Immunoglobulins"/>
    <property type="match status" value="2"/>
</dbReference>
<dbReference type="PANTHER" id="PTHR42732">
    <property type="entry name" value="BETA-GALACTOSIDASE"/>
    <property type="match status" value="1"/>
</dbReference>
<dbReference type="InterPro" id="IPR032311">
    <property type="entry name" value="DUF4982"/>
</dbReference>
<evidence type="ECO:0000256" key="1">
    <source>
        <dbReference type="ARBA" id="ARBA00007401"/>
    </source>
</evidence>
<dbReference type="InterPro" id="IPR013783">
    <property type="entry name" value="Ig-like_fold"/>
</dbReference>
<evidence type="ECO:0000313" key="7">
    <source>
        <dbReference type="Proteomes" id="UP001470230"/>
    </source>
</evidence>
<proteinExistence type="inferred from homology"/>
<evidence type="ECO:0008006" key="8">
    <source>
        <dbReference type="Google" id="ProtNLM"/>
    </source>
</evidence>
<organism evidence="6 7">
    <name type="scientific">Tritrichomonas musculus</name>
    <dbReference type="NCBI Taxonomy" id="1915356"/>
    <lineage>
        <taxon>Eukaryota</taxon>
        <taxon>Metamonada</taxon>
        <taxon>Parabasalia</taxon>
        <taxon>Tritrichomonadida</taxon>
        <taxon>Tritrichomonadidae</taxon>
        <taxon>Tritrichomonas</taxon>
    </lineage>
</organism>
<keyword evidence="2" id="KW-0378">Hydrolase</keyword>